<evidence type="ECO:0000256" key="4">
    <source>
        <dbReference type="ARBA" id="ARBA00023242"/>
    </source>
</evidence>
<keyword evidence="3" id="KW-0649">Protein kinase inhibitor</keyword>
<gene>
    <name evidence="7" type="ORF">YQE_03030</name>
</gene>
<evidence type="ECO:0000256" key="6">
    <source>
        <dbReference type="SAM" id="MobiDB-lite"/>
    </source>
</evidence>
<feature type="region of interest" description="Disordered" evidence="6">
    <location>
        <begin position="115"/>
        <end position="143"/>
    </location>
</feature>
<sequence>MSPSVYSSTRILLSSANPDLRMLNKPEQIRKVKRVLFGPVDPKATQKFLENELKKISVTKSEKWNFDFKTESTLEPTGAFHWRAATPRKENVPVKRKVEEEFDISSQYCDLAEADLVRPRPIKSSPSSNEEHKNQQSRITGKK</sequence>
<comment type="subcellular location">
    <subcellularLocation>
        <location evidence="1">Nucleus</location>
    </subcellularLocation>
</comment>
<proteinExistence type="inferred from homology"/>
<dbReference type="OMA" id="DISSQYC"/>
<dbReference type="PANTHER" id="PTHR10265:SF45">
    <property type="entry name" value="DACAPO"/>
    <property type="match status" value="1"/>
</dbReference>
<comment type="similarity">
    <text evidence="2">Belongs to the CDI family.</text>
</comment>
<evidence type="ECO:0000256" key="1">
    <source>
        <dbReference type="ARBA" id="ARBA00004123"/>
    </source>
</evidence>
<evidence type="ECO:0000256" key="2">
    <source>
        <dbReference type="ARBA" id="ARBA00006726"/>
    </source>
</evidence>
<feature type="non-terminal residue" evidence="7">
    <location>
        <position position="1"/>
    </location>
</feature>
<accession>N6UIT5</accession>
<dbReference type="GO" id="GO:0051726">
    <property type="term" value="P:regulation of cell cycle"/>
    <property type="evidence" value="ECO:0007669"/>
    <property type="project" value="InterPro"/>
</dbReference>
<organism evidence="7">
    <name type="scientific">Dendroctonus ponderosae</name>
    <name type="common">Mountain pine beetle</name>
    <dbReference type="NCBI Taxonomy" id="77166"/>
    <lineage>
        <taxon>Eukaryota</taxon>
        <taxon>Metazoa</taxon>
        <taxon>Ecdysozoa</taxon>
        <taxon>Arthropoda</taxon>
        <taxon>Hexapoda</taxon>
        <taxon>Insecta</taxon>
        <taxon>Pterygota</taxon>
        <taxon>Neoptera</taxon>
        <taxon>Endopterygota</taxon>
        <taxon>Coleoptera</taxon>
        <taxon>Polyphaga</taxon>
        <taxon>Cucujiformia</taxon>
        <taxon>Curculionidae</taxon>
        <taxon>Scolytinae</taxon>
        <taxon>Dendroctonus</taxon>
    </lineage>
</organism>
<dbReference type="PANTHER" id="PTHR10265">
    <property type="entry name" value="CYCLIN-DEPENDENT KINASE INHIBITOR 1"/>
    <property type="match status" value="1"/>
</dbReference>
<dbReference type="HOGENOM" id="CLU_1810987_0_0_1"/>
<name>N6UIT5_DENPD</name>
<evidence type="ECO:0000256" key="5">
    <source>
        <dbReference type="ARBA" id="ARBA00023306"/>
    </source>
</evidence>
<dbReference type="EMBL" id="KB740494">
    <property type="protein sequence ID" value="ENN80551.1"/>
    <property type="molecule type" value="Genomic_DNA"/>
</dbReference>
<dbReference type="Gene3D" id="4.10.365.10">
    <property type="entry name" value="p27"/>
    <property type="match status" value="1"/>
</dbReference>
<keyword evidence="4" id="KW-0539">Nucleus</keyword>
<reference evidence="7" key="1">
    <citation type="journal article" date="2013" name="Genome Biol.">
        <title>Draft genome of the mountain pine beetle, Dendroctonus ponderosae Hopkins, a major forest pest.</title>
        <authorList>
            <person name="Keeling C.I."/>
            <person name="Yuen M.M."/>
            <person name="Liao N.Y."/>
            <person name="Docking T.R."/>
            <person name="Chan S.K."/>
            <person name="Taylor G.A."/>
            <person name="Palmquist D.L."/>
            <person name="Jackman S.D."/>
            <person name="Nguyen A."/>
            <person name="Li M."/>
            <person name="Henderson H."/>
            <person name="Janes J.K."/>
            <person name="Zhao Y."/>
            <person name="Pandoh P."/>
            <person name="Moore R."/>
            <person name="Sperling F.A."/>
            <person name="Huber D.P."/>
            <person name="Birol I."/>
            <person name="Jones S.J."/>
            <person name="Bohlmann J."/>
        </authorList>
    </citation>
    <scope>NUCLEOTIDE SEQUENCE</scope>
</reference>
<keyword evidence="5" id="KW-0131">Cell cycle</keyword>
<dbReference type="AlphaFoldDB" id="N6UIT5"/>
<feature type="non-terminal residue" evidence="7">
    <location>
        <position position="143"/>
    </location>
</feature>
<dbReference type="InterPro" id="IPR044898">
    <property type="entry name" value="CDI_dom_sf"/>
</dbReference>
<evidence type="ECO:0000313" key="7">
    <source>
        <dbReference type="EMBL" id="ENN80551.1"/>
    </source>
</evidence>
<dbReference type="GO" id="GO:0004861">
    <property type="term" value="F:cyclin-dependent protein serine/threonine kinase inhibitor activity"/>
    <property type="evidence" value="ECO:0007669"/>
    <property type="project" value="InterPro"/>
</dbReference>
<evidence type="ECO:0000256" key="3">
    <source>
        <dbReference type="ARBA" id="ARBA00023013"/>
    </source>
</evidence>
<dbReference type="GO" id="GO:0005634">
    <property type="term" value="C:nucleus"/>
    <property type="evidence" value="ECO:0007669"/>
    <property type="project" value="UniProtKB-SubCell"/>
</dbReference>
<dbReference type="InterPro" id="IPR003175">
    <property type="entry name" value="CDI_dom"/>
</dbReference>
<dbReference type="Pfam" id="PF02234">
    <property type="entry name" value="CDI"/>
    <property type="match status" value="1"/>
</dbReference>
<protein>
    <submittedName>
        <fullName evidence="7">Uncharacterized protein</fullName>
    </submittedName>
</protein>